<dbReference type="EMBL" id="AGXC01000001">
    <property type="protein sequence ID" value="EMZ42670.1"/>
    <property type="molecule type" value="Genomic_DNA"/>
</dbReference>
<proteinExistence type="predicted"/>
<gene>
    <name evidence="1" type="ORF">HMPREF1091_00228</name>
</gene>
<evidence type="ECO:0000313" key="2">
    <source>
        <dbReference type="Proteomes" id="UP000012651"/>
    </source>
</evidence>
<dbReference type="HOGENOM" id="CLU_1607492_0_0_11"/>
<organism evidence="1 2">
    <name type="scientific">Atopobium minutum 10063974</name>
    <dbReference type="NCBI Taxonomy" id="997872"/>
    <lineage>
        <taxon>Bacteria</taxon>
        <taxon>Bacillati</taxon>
        <taxon>Actinomycetota</taxon>
        <taxon>Coriobacteriia</taxon>
        <taxon>Coriobacteriales</taxon>
        <taxon>Atopobiaceae</taxon>
        <taxon>Atopobium</taxon>
    </lineage>
</organism>
<keyword evidence="2" id="KW-1185">Reference proteome</keyword>
<evidence type="ECO:0000313" key="1">
    <source>
        <dbReference type="EMBL" id="EMZ42670.1"/>
    </source>
</evidence>
<dbReference type="AlphaFoldDB" id="N2BVR4"/>
<name>N2BVR4_9ACTN</name>
<dbReference type="Proteomes" id="UP000012651">
    <property type="component" value="Unassembled WGS sequence"/>
</dbReference>
<reference evidence="1 2" key="1">
    <citation type="submission" date="2013-03" db="EMBL/GenBank/DDBJ databases">
        <title>The Genome Sequence of Atopobium minutum 10063974.</title>
        <authorList>
            <consortium name="The Broad Institute Genome Sequencing Platform"/>
            <person name="Earl A."/>
            <person name="Ward D."/>
            <person name="Feldgarden M."/>
            <person name="Gevers D."/>
            <person name="Lambert T."/>
            <person name="Marvaud J.-C."/>
            <person name="Courvalin P."/>
            <person name="Walker B."/>
            <person name="Young S.K."/>
            <person name="Zeng Q."/>
            <person name="Gargeya S."/>
            <person name="Fitzgerald M."/>
            <person name="Haas B."/>
            <person name="Abouelleil A."/>
            <person name="Alvarado L."/>
            <person name="Arachchi H.M."/>
            <person name="Berlin A.M."/>
            <person name="Chapman S.B."/>
            <person name="Dewar J."/>
            <person name="Goldberg J."/>
            <person name="Griggs A."/>
            <person name="Gujja S."/>
            <person name="Hansen M."/>
            <person name="Howarth C."/>
            <person name="Imamovic A."/>
            <person name="Larimer J."/>
            <person name="McCowan C."/>
            <person name="Murphy C."/>
            <person name="Neiman D."/>
            <person name="Pearson M."/>
            <person name="Priest M."/>
            <person name="Roberts A."/>
            <person name="Saif S."/>
            <person name="Shea T."/>
            <person name="Sisk P."/>
            <person name="Sykes S."/>
            <person name="Wortman J."/>
            <person name="Nusbaum C."/>
            <person name="Birren B."/>
        </authorList>
    </citation>
    <scope>NUCLEOTIDE SEQUENCE [LARGE SCALE GENOMIC DNA]</scope>
    <source>
        <strain evidence="1 2">10063974</strain>
    </source>
</reference>
<accession>N2BVR4</accession>
<protein>
    <recommendedName>
        <fullName evidence="3">Phage-Barnase-EndoU-ColicinE5/D-RelE like nuclease 3 domain-containing protein</fullName>
    </recommendedName>
</protein>
<sequence>MSYSIDASGYLDLSKCYKGLGCDLFLASSLSKEFYFSELQNLIAWDGTHIINLQYESTWWHLVSRHEMGREKMNPLTHLDLERVKRLPLLKQVLLGNVAADVYKQTNKKGKIDVVQLVIDPKNENYLVLLGLVGNEYIIRSAYPSDSNYVNKVKKRSVFTSKIRP</sequence>
<evidence type="ECO:0008006" key="3">
    <source>
        <dbReference type="Google" id="ProtNLM"/>
    </source>
</evidence>
<comment type="caution">
    <text evidence="1">The sequence shown here is derived from an EMBL/GenBank/DDBJ whole genome shotgun (WGS) entry which is preliminary data.</text>
</comment>